<dbReference type="InParanoid" id="A0A7M7GIJ4"/>
<dbReference type="InterPro" id="IPR011047">
    <property type="entry name" value="Quinoprotein_ADH-like_sf"/>
</dbReference>
<evidence type="ECO:0008006" key="4">
    <source>
        <dbReference type="Google" id="ProtNLM"/>
    </source>
</evidence>
<organism evidence="2 3">
    <name type="scientific">Strongylocentrotus purpuratus</name>
    <name type="common">Purple sea urchin</name>
    <dbReference type="NCBI Taxonomy" id="7668"/>
    <lineage>
        <taxon>Eukaryota</taxon>
        <taxon>Metazoa</taxon>
        <taxon>Echinodermata</taxon>
        <taxon>Eleutherozoa</taxon>
        <taxon>Echinozoa</taxon>
        <taxon>Echinoidea</taxon>
        <taxon>Euechinoidea</taxon>
        <taxon>Echinacea</taxon>
        <taxon>Camarodonta</taxon>
        <taxon>Echinidea</taxon>
        <taxon>Strongylocentrotidae</taxon>
        <taxon>Strongylocentrotus</taxon>
    </lineage>
</organism>
<dbReference type="KEGG" id="spu:100892107"/>
<dbReference type="InterPro" id="IPR015943">
    <property type="entry name" value="WD40/YVTN_repeat-like_dom_sf"/>
</dbReference>
<dbReference type="GeneID" id="100892107"/>
<dbReference type="EnsemblMetazoa" id="XM_003728779">
    <property type="protein sequence ID" value="XP_003728827"/>
    <property type="gene ID" value="LOC100892107"/>
</dbReference>
<proteinExistence type="predicted"/>
<dbReference type="OrthoDB" id="10333003at2759"/>
<evidence type="ECO:0000313" key="3">
    <source>
        <dbReference type="Proteomes" id="UP000007110"/>
    </source>
</evidence>
<dbReference type="PANTHER" id="PTHR25462:SF299">
    <property type="entry name" value="E3 UBIQUITIN-PROTEIN LIGASE TRIM56"/>
    <property type="match status" value="1"/>
</dbReference>
<evidence type="ECO:0000313" key="2">
    <source>
        <dbReference type="EnsemblMetazoa" id="XP_003728827"/>
    </source>
</evidence>
<protein>
    <recommendedName>
        <fullName evidence="4">B box-type domain-containing protein</fullName>
    </recommendedName>
</protein>
<keyword evidence="1" id="KW-0175">Coiled coil</keyword>
<name>A0A7M7GIJ4_STRPU</name>
<dbReference type="Gene3D" id="2.130.10.10">
    <property type="entry name" value="YVTN repeat-like/Quinoprotein amine dehydrogenase"/>
    <property type="match status" value="1"/>
</dbReference>
<reference evidence="2" key="2">
    <citation type="submission" date="2021-01" db="UniProtKB">
        <authorList>
            <consortium name="EnsemblMetazoa"/>
        </authorList>
    </citation>
    <scope>IDENTIFICATION</scope>
</reference>
<dbReference type="AlphaFoldDB" id="A0A7M7GIJ4"/>
<accession>A0A7M7GIJ4</accession>
<dbReference type="InterPro" id="IPR047153">
    <property type="entry name" value="TRIM45/56/19-like"/>
</dbReference>
<dbReference type="RefSeq" id="XP_003728827.2">
    <property type="nucleotide sequence ID" value="XM_003728779.3"/>
</dbReference>
<dbReference type="PANTHER" id="PTHR25462">
    <property type="entry name" value="BONUS, ISOFORM C-RELATED"/>
    <property type="match status" value="1"/>
</dbReference>
<sequence length="565" mass="64599">MAHFSVETCQGCHQDKEQKTYCVVMRLCDDCAREKEHFIRKLTRDKKVVFNCRRHPELKALAFCGDHEETICLECLSSHIGRCSLIDLNAEVAERRSQLGNLVERCKSKAGEFKQFNIEVDMRSNRIEKHFATIEDAIRNSTSQEKREVEENRDREAECITRNAEEELERIRQKRYEDLMENQRDAEKQLDKIKENEKGLFDKLDQIKKMFADKIILMKSYLRQTLNNVEKAESFDDEGMLQPDFQKTVVSLTNVLHRQVDTCGVDKLVDAAESVEGYDERINVPAERWEEQHGLTWTTGLGKDSYMMGAINEDEVVLKKKDDGSVHILNIHSGDTRVGISGKKPYDIYSCAALLDGRVVCGTRFGEIVVYDAVWNPLTTIHLDKLGKLRPVSLCTDGNDMILASNGEPIIHVFNPNNGEFIRSIDVNVRSICELHLLPSADIALRIRPADKDCSDVRVLDKTGCLRSKYHLHNKNLMSMAVDVSRDRIFIMLLDNDDESDDFDMAVLSSSGLAEIDVELPFYRRTLAEMCFMPNTNALVVHYEGMTTVFQQTEPGLEEIISNID</sequence>
<feature type="coiled-coil region" evidence="1">
    <location>
        <begin position="154"/>
        <end position="196"/>
    </location>
</feature>
<dbReference type="OMA" id="REAECIT"/>
<reference evidence="3" key="1">
    <citation type="submission" date="2015-02" db="EMBL/GenBank/DDBJ databases">
        <title>Genome sequencing for Strongylocentrotus purpuratus.</title>
        <authorList>
            <person name="Murali S."/>
            <person name="Liu Y."/>
            <person name="Vee V."/>
            <person name="English A."/>
            <person name="Wang M."/>
            <person name="Skinner E."/>
            <person name="Han Y."/>
            <person name="Muzny D.M."/>
            <person name="Worley K.C."/>
            <person name="Gibbs R.A."/>
        </authorList>
    </citation>
    <scope>NUCLEOTIDE SEQUENCE</scope>
</reference>
<evidence type="ECO:0000256" key="1">
    <source>
        <dbReference type="SAM" id="Coils"/>
    </source>
</evidence>
<dbReference type="SUPFAM" id="SSF50998">
    <property type="entry name" value="Quinoprotein alcohol dehydrogenase-like"/>
    <property type="match status" value="1"/>
</dbReference>
<keyword evidence="3" id="KW-1185">Reference proteome</keyword>
<dbReference type="Proteomes" id="UP000007110">
    <property type="component" value="Unassembled WGS sequence"/>
</dbReference>
<dbReference type="SUPFAM" id="SSF57845">
    <property type="entry name" value="B-box zinc-binding domain"/>
    <property type="match status" value="1"/>
</dbReference>